<dbReference type="Proteomes" id="UP000245872">
    <property type="component" value="Chromosome"/>
</dbReference>
<dbReference type="KEGG" id="cher:DK880_00273"/>
<evidence type="ECO:0000313" key="2">
    <source>
        <dbReference type="Proteomes" id="UP000245872"/>
    </source>
</evidence>
<dbReference type="AlphaFoldDB" id="A0A2Z3LGI0"/>
<sequence length="438" mass="51888">MYLSATLIVFLILMPCYPLKSKVYLMHNAHDRGYVDWPSWAIYLYRHPGYKPYQPFTDIKKYGCNWGNWVTFPQKIEAIQARVGYMHNPSALFRSKDFLVIYKHPAYYKQAFLDYLVDKRYTLEQKKIAIYATVRLGSFLCWETYYQLYKKKEIGLSLLELLLAINLSYRFVNPPEKLMKEECVCLERIQNNIPKGSSLYNAIKSILDHQFPKSWYRHRMFCDNQDASHGYYVAPFPFYDMLTDAVRDKKYWQNWHITADSPVGLETYPYFLVVIEHPQYYYPAHFGPFSSAQDGIAILRDKGYTDEEKSMAIFGMSQLGVSSSYESSFYYAWMIEHVIEWYKQGHISVHHLFQLFVCDFPTFYKYPFFIIDYKEAAIQVALNKFIAAPTIPEGLKEIARKVKNGTLATREEMAYMEGYRTFRKTYFTLYETIFPRDA</sequence>
<keyword evidence="2" id="KW-1185">Reference proteome</keyword>
<name>A0A2Z3LGI0_9BACT</name>
<protein>
    <submittedName>
        <fullName evidence="1">Uncharacterized protein</fullName>
    </submittedName>
</protein>
<evidence type="ECO:0000313" key="1">
    <source>
        <dbReference type="EMBL" id="AWN81605.1"/>
    </source>
</evidence>
<organism evidence="1 2">
    <name type="scientific">Candidatus Cardinium hertigii</name>
    <dbReference type="NCBI Taxonomy" id="247481"/>
    <lineage>
        <taxon>Bacteria</taxon>
        <taxon>Pseudomonadati</taxon>
        <taxon>Bacteroidota</taxon>
        <taxon>Cytophagia</taxon>
        <taxon>Cytophagales</taxon>
        <taxon>Amoebophilaceae</taxon>
        <taxon>Candidatus Cardinium</taxon>
    </lineage>
</organism>
<accession>A0A2Z3LGI0</accession>
<proteinExistence type="predicted"/>
<gene>
    <name evidence="1" type="ORF">DK880_00273</name>
</gene>
<dbReference type="EMBL" id="CP029619">
    <property type="protein sequence ID" value="AWN81605.1"/>
    <property type="molecule type" value="Genomic_DNA"/>
</dbReference>
<reference evidence="1 2" key="1">
    <citation type="submission" date="2018-05" db="EMBL/GenBank/DDBJ databases">
        <title>Candidatus Cardinium hertigii Genome Assembly.</title>
        <authorList>
            <person name="Showmaker K.C."/>
            <person name="Walden K.O."/>
            <person name="Fields C.J."/>
            <person name="Lambert K.N."/>
            <person name="Hudson M.E."/>
        </authorList>
    </citation>
    <scope>NUCLEOTIDE SEQUENCE [LARGE SCALE GENOMIC DNA]</scope>
    <source>
        <strain evidence="2">cHgTN10</strain>
    </source>
</reference>